<evidence type="ECO:0000313" key="1">
    <source>
        <dbReference type="EMBL" id="GKV52803.1"/>
    </source>
</evidence>
<keyword evidence="2" id="KW-1185">Reference proteome</keyword>
<accession>A0AAV5MTN4</accession>
<sequence length="45" mass="4753">MPAYQVTDSPVLTHPGSAGRDLVLNGRNAGYSAKLVLMTSCISFN</sequence>
<organism evidence="1 2">
    <name type="scientific">Rubroshorea leprosula</name>
    <dbReference type="NCBI Taxonomy" id="152421"/>
    <lineage>
        <taxon>Eukaryota</taxon>
        <taxon>Viridiplantae</taxon>
        <taxon>Streptophyta</taxon>
        <taxon>Embryophyta</taxon>
        <taxon>Tracheophyta</taxon>
        <taxon>Spermatophyta</taxon>
        <taxon>Magnoliopsida</taxon>
        <taxon>eudicotyledons</taxon>
        <taxon>Gunneridae</taxon>
        <taxon>Pentapetalae</taxon>
        <taxon>rosids</taxon>
        <taxon>malvids</taxon>
        <taxon>Malvales</taxon>
        <taxon>Dipterocarpaceae</taxon>
        <taxon>Rubroshorea</taxon>
    </lineage>
</organism>
<protein>
    <submittedName>
        <fullName evidence="1">Uncharacterized protein</fullName>
    </submittedName>
</protein>
<evidence type="ECO:0000313" key="2">
    <source>
        <dbReference type="Proteomes" id="UP001054252"/>
    </source>
</evidence>
<reference evidence="1 2" key="1">
    <citation type="journal article" date="2021" name="Commun. Biol.">
        <title>The genome of Shorea leprosula (Dipterocarpaceae) highlights the ecological relevance of drought in aseasonal tropical rainforests.</title>
        <authorList>
            <person name="Ng K.K.S."/>
            <person name="Kobayashi M.J."/>
            <person name="Fawcett J.A."/>
            <person name="Hatakeyama M."/>
            <person name="Paape T."/>
            <person name="Ng C.H."/>
            <person name="Ang C.C."/>
            <person name="Tnah L.H."/>
            <person name="Lee C.T."/>
            <person name="Nishiyama T."/>
            <person name="Sese J."/>
            <person name="O'Brien M.J."/>
            <person name="Copetti D."/>
            <person name="Mohd Noor M.I."/>
            <person name="Ong R.C."/>
            <person name="Putra M."/>
            <person name="Sireger I.Z."/>
            <person name="Indrioko S."/>
            <person name="Kosugi Y."/>
            <person name="Izuno A."/>
            <person name="Isagi Y."/>
            <person name="Lee S.L."/>
            <person name="Shimizu K.K."/>
        </authorList>
    </citation>
    <scope>NUCLEOTIDE SEQUENCE [LARGE SCALE GENOMIC DNA]</scope>
    <source>
        <strain evidence="1">214</strain>
    </source>
</reference>
<dbReference type="Proteomes" id="UP001054252">
    <property type="component" value="Unassembled WGS sequence"/>
</dbReference>
<gene>
    <name evidence="1" type="ORF">SLEP1_g59365</name>
</gene>
<dbReference type="AlphaFoldDB" id="A0AAV5MTN4"/>
<comment type="caution">
    <text evidence="1">The sequence shown here is derived from an EMBL/GenBank/DDBJ whole genome shotgun (WGS) entry which is preliminary data.</text>
</comment>
<dbReference type="EMBL" id="BPVZ01000872">
    <property type="protein sequence ID" value="GKV52803.1"/>
    <property type="molecule type" value="Genomic_DNA"/>
</dbReference>
<name>A0AAV5MTN4_9ROSI</name>
<proteinExistence type="predicted"/>